<gene>
    <name evidence="1" type="ORF">CSSPTR1EN2_LOCUS21980</name>
</gene>
<evidence type="ECO:0000313" key="1">
    <source>
        <dbReference type="EMBL" id="CAK9234067.1"/>
    </source>
</evidence>
<name>A0ABP0UZG1_9BRYO</name>
<organism evidence="1 2">
    <name type="scientific">Sphagnum troendelagicum</name>
    <dbReference type="NCBI Taxonomy" id="128251"/>
    <lineage>
        <taxon>Eukaryota</taxon>
        <taxon>Viridiplantae</taxon>
        <taxon>Streptophyta</taxon>
        <taxon>Embryophyta</taxon>
        <taxon>Bryophyta</taxon>
        <taxon>Sphagnophytina</taxon>
        <taxon>Sphagnopsida</taxon>
        <taxon>Sphagnales</taxon>
        <taxon>Sphagnaceae</taxon>
        <taxon>Sphagnum</taxon>
    </lineage>
</organism>
<accession>A0ABP0UZG1</accession>
<proteinExistence type="predicted"/>
<sequence length="117" mass="13073">MELLFTQFALEQQIIVFQGFVLRCTSESGVTESISIANLGFLPVIFITVLKGKIGVGSYNASWRGLVPELLIRSEFHIQFRCAHDVDMGTDEDRLVVNVDTAPNRKKHPPNVEVLTV</sequence>
<protein>
    <submittedName>
        <fullName evidence="1">Uncharacterized protein</fullName>
    </submittedName>
</protein>
<keyword evidence="2" id="KW-1185">Reference proteome</keyword>
<evidence type="ECO:0000313" key="2">
    <source>
        <dbReference type="Proteomes" id="UP001497512"/>
    </source>
</evidence>
<dbReference type="Proteomes" id="UP001497512">
    <property type="component" value="Chromosome 8"/>
</dbReference>
<dbReference type="EMBL" id="OZ019900">
    <property type="protein sequence ID" value="CAK9234067.1"/>
    <property type="molecule type" value="Genomic_DNA"/>
</dbReference>
<reference evidence="1" key="1">
    <citation type="submission" date="2024-02" db="EMBL/GenBank/DDBJ databases">
        <authorList>
            <consortium name="ELIXIR-Norway"/>
            <consortium name="Elixir Norway"/>
        </authorList>
    </citation>
    <scope>NUCLEOTIDE SEQUENCE</scope>
</reference>